<organism evidence="2">
    <name type="scientific">viral metagenome</name>
    <dbReference type="NCBI Taxonomy" id="1070528"/>
    <lineage>
        <taxon>unclassified sequences</taxon>
        <taxon>metagenomes</taxon>
        <taxon>organismal metagenomes</taxon>
    </lineage>
</organism>
<evidence type="ECO:0000313" key="2">
    <source>
        <dbReference type="EMBL" id="QHU01931.1"/>
    </source>
</evidence>
<feature type="transmembrane region" description="Helical" evidence="1">
    <location>
        <begin position="45"/>
        <end position="62"/>
    </location>
</feature>
<keyword evidence="1" id="KW-0472">Membrane</keyword>
<proteinExistence type="predicted"/>
<keyword evidence="1" id="KW-1133">Transmembrane helix</keyword>
<reference evidence="2" key="1">
    <citation type="journal article" date="2020" name="Nature">
        <title>Giant virus diversity and host interactions through global metagenomics.</title>
        <authorList>
            <person name="Schulz F."/>
            <person name="Roux S."/>
            <person name="Paez-Espino D."/>
            <person name="Jungbluth S."/>
            <person name="Walsh D.A."/>
            <person name="Denef V.J."/>
            <person name="McMahon K.D."/>
            <person name="Konstantinidis K.T."/>
            <person name="Eloe-Fadrosh E.A."/>
            <person name="Kyrpides N.C."/>
            <person name="Woyke T."/>
        </authorList>
    </citation>
    <scope>NUCLEOTIDE SEQUENCE</scope>
    <source>
        <strain evidence="2">GVMAG-M-3300025880-56</strain>
    </source>
</reference>
<dbReference type="EMBL" id="MN740350">
    <property type="protein sequence ID" value="QHU01931.1"/>
    <property type="molecule type" value="Genomic_DNA"/>
</dbReference>
<name>A0A6C0JAV6_9ZZZZ</name>
<accession>A0A6C0JAV6</accession>
<keyword evidence="1" id="KW-0812">Transmembrane</keyword>
<evidence type="ECO:0000256" key="1">
    <source>
        <dbReference type="SAM" id="Phobius"/>
    </source>
</evidence>
<protein>
    <submittedName>
        <fullName evidence="2">Uncharacterized protein</fullName>
    </submittedName>
</protein>
<sequence length="64" mass="7298">MDQIITSLKSYKLKIVSTIIALTAVYLFTSNYMSTCTTKPFAQEYILFFLILTGAINAYFVWSV</sequence>
<dbReference type="AlphaFoldDB" id="A0A6C0JAV6"/>
<feature type="transmembrane region" description="Helical" evidence="1">
    <location>
        <begin position="15"/>
        <end position="33"/>
    </location>
</feature>